<dbReference type="SUPFAM" id="SSF54862">
    <property type="entry name" value="4Fe-4S ferredoxins"/>
    <property type="match status" value="1"/>
</dbReference>
<dbReference type="InterPro" id="IPR017900">
    <property type="entry name" value="4Fe4S_Fe_S_CS"/>
</dbReference>
<keyword evidence="7" id="KW-0411">Iron-sulfur</keyword>
<feature type="domain" description="4Fe-4S ferredoxin-type" evidence="8">
    <location>
        <begin position="57"/>
        <end position="89"/>
    </location>
</feature>
<reference evidence="9 11" key="1">
    <citation type="journal article" date="2018" name="Elife">
        <title>Discovery and characterization of a prevalent human gut bacterial enzyme sufficient for the inactivation of a family of plant toxins.</title>
        <authorList>
            <person name="Koppel N."/>
            <person name="Bisanz J.E."/>
            <person name="Pandelia M.E."/>
            <person name="Turnbaugh P.J."/>
            <person name="Balskus E.P."/>
        </authorList>
    </citation>
    <scope>NUCLEOTIDE SEQUENCE [LARGE SCALE GENOMIC DNA]</scope>
    <source>
        <strain evidence="9 11">DSM 16107</strain>
    </source>
</reference>
<feature type="domain" description="4Fe-4S ferredoxin-type" evidence="8">
    <location>
        <begin position="4"/>
        <end position="34"/>
    </location>
</feature>
<dbReference type="AlphaFoldDB" id="A0A3N0ITZ1"/>
<keyword evidence="11" id="KW-1185">Reference proteome</keyword>
<accession>A0A3N0ITZ1</accession>
<evidence type="ECO:0000313" key="9">
    <source>
        <dbReference type="EMBL" id="RDB65444.1"/>
    </source>
</evidence>
<dbReference type="Proteomes" id="UP000253817">
    <property type="component" value="Unassembled WGS sequence"/>
</dbReference>
<evidence type="ECO:0000256" key="3">
    <source>
        <dbReference type="ARBA" id="ARBA00022723"/>
    </source>
</evidence>
<evidence type="ECO:0000256" key="6">
    <source>
        <dbReference type="ARBA" id="ARBA00023004"/>
    </source>
</evidence>
<sequence length="202" mass="21679">MEQYGFFVNTDICTGCKACMTSCFDRNNLEVPQKFRKVYEFGGGAWEAAEDGSFTSTAFTYYTSMTCNHCDNPACVENCPTGAMKKDPETGIVNNDKSVCIGCMTCEKSCPYGHPVQLADGLSHKCVLCSDENEEGTPDPACAKACPVRALEFGSIEDLRAAHGDNAVIGELGDTTAPNVVIGLHRDADKGGTLLNPLEITH</sequence>
<evidence type="ECO:0000256" key="2">
    <source>
        <dbReference type="ARBA" id="ARBA00022485"/>
    </source>
</evidence>
<dbReference type="Pfam" id="PF12800">
    <property type="entry name" value="Fer4_4"/>
    <property type="match status" value="1"/>
</dbReference>
<evidence type="ECO:0000256" key="1">
    <source>
        <dbReference type="ARBA" id="ARBA00022448"/>
    </source>
</evidence>
<gene>
    <name evidence="9" type="ORF">C1876_15615</name>
    <name evidence="10" type="ORF">DMP09_14185</name>
</gene>
<dbReference type="Pfam" id="PF13247">
    <property type="entry name" value="Fer4_11"/>
    <property type="match status" value="1"/>
</dbReference>
<organism evidence="10 12">
    <name type="scientific">Eggerthella sinensis</name>
    <dbReference type="NCBI Taxonomy" id="242230"/>
    <lineage>
        <taxon>Bacteria</taxon>
        <taxon>Bacillati</taxon>
        <taxon>Actinomycetota</taxon>
        <taxon>Coriobacteriia</taxon>
        <taxon>Eggerthellales</taxon>
        <taxon>Eggerthellaceae</taxon>
        <taxon>Eggerthella</taxon>
    </lineage>
</organism>
<reference evidence="12" key="2">
    <citation type="submission" date="2018-05" db="EMBL/GenBank/DDBJ databases">
        <title>Genome Sequencing of selected type strains of the family Eggerthellaceae.</title>
        <authorList>
            <person name="Danylec N."/>
            <person name="Stoll D.A."/>
            <person name="Doetsch A."/>
            <person name="Huch M."/>
        </authorList>
    </citation>
    <scope>NUCLEOTIDE SEQUENCE [LARGE SCALE GENOMIC DNA]</scope>
    <source>
        <strain evidence="12">DSM 16107</strain>
    </source>
</reference>
<feature type="domain" description="4Fe-4S ferredoxin-type" evidence="8">
    <location>
        <begin position="91"/>
        <end position="121"/>
    </location>
</feature>
<dbReference type="InterPro" id="IPR017896">
    <property type="entry name" value="4Fe4S_Fe-S-bd"/>
</dbReference>
<evidence type="ECO:0000256" key="4">
    <source>
        <dbReference type="ARBA" id="ARBA00022737"/>
    </source>
</evidence>
<comment type="caution">
    <text evidence="10">The sequence shown here is derived from an EMBL/GenBank/DDBJ whole genome shotgun (WGS) entry which is preliminary data.</text>
</comment>
<dbReference type="OrthoDB" id="9804603at2"/>
<dbReference type="PROSITE" id="PS51379">
    <property type="entry name" value="4FE4S_FER_2"/>
    <property type="match status" value="3"/>
</dbReference>
<reference evidence="10" key="3">
    <citation type="journal article" date="2019" name="Microbiol. Resour. Announc.">
        <title>Draft Genome Sequences of Type Strains of Gordonibacter faecihominis, Paraeggerthella hongkongensis, Parvibacter caecicola,Slackia equolifaciens, Slackia faecicanis, and Slackia isoflavoniconvertens.</title>
        <authorList>
            <person name="Danylec N."/>
            <person name="Stoll D.A."/>
            <person name="Dotsch A."/>
            <person name="Huch M."/>
        </authorList>
    </citation>
    <scope>NUCLEOTIDE SEQUENCE</scope>
    <source>
        <strain evidence="10">DSM 16107</strain>
    </source>
</reference>
<dbReference type="EMBL" id="QICC01000080">
    <property type="protein sequence ID" value="RNM40464.1"/>
    <property type="molecule type" value="Genomic_DNA"/>
</dbReference>
<keyword evidence="4" id="KW-0677">Repeat</keyword>
<keyword evidence="6" id="KW-0408">Iron</keyword>
<dbReference type="CDD" id="cd16371">
    <property type="entry name" value="DMSOR_beta_like"/>
    <property type="match status" value="1"/>
</dbReference>
<dbReference type="PANTHER" id="PTHR43177:SF5">
    <property type="entry name" value="ANAEROBIC DIMETHYL SULFOXIDE REDUCTASE CHAIN B-RELATED"/>
    <property type="match status" value="1"/>
</dbReference>
<keyword evidence="2" id="KW-0004">4Fe-4S</keyword>
<keyword evidence="1" id="KW-0813">Transport</keyword>
<name>A0A3N0ITZ1_9ACTN</name>
<protein>
    <submittedName>
        <fullName evidence="10">Dimethyl sulfoxide reductase</fullName>
    </submittedName>
</protein>
<evidence type="ECO:0000259" key="8">
    <source>
        <dbReference type="PROSITE" id="PS51379"/>
    </source>
</evidence>
<dbReference type="GO" id="GO:0051539">
    <property type="term" value="F:4 iron, 4 sulfur cluster binding"/>
    <property type="evidence" value="ECO:0007669"/>
    <property type="project" value="UniProtKB-KW"/>
</dbReference>
<dbReference type="PROSITE" id="PS00198">
    <property type="entry name" value="4FE4S_FER_1"/>
    <property type="match status" value="1"/>
</dbReference>
<evidence type="ECO:0000313" key="10">
    <source>
        <dbReference type="EMBL" id="RNM40464.1"/>
    </source>
</evidence>
<evidence type="ECO:0000313" key="11">
    <source>
        <dbReference type="Proteomes" id="UP000253817"/>
    </source>
</evidence>
<proteinExistence type="predicted"/>
<dbReference type="Gene3D" id="3.30.70.20">
    <property type="match status" value="2"/>
</dbReference>
<dbReference type="RefSeq" id="WP_114547647.1">
    <property type="nucleotide sequence ID" value="NZ_CALJMG010000031.1"/>
</dbReference>
<evidence type="ECO:0000256" key="5">
    <source>
        <dbReference type="ARBA" id="ARBA00022982"/>
    </source>
</evidence>
<dbReference type="Proteomes" id="UP000270112">
    <property type="component" value="Unassembled WGS sequence"/>
</dbReference>
<keyword evidence="5" id="KW-0249">Electron transport</keyword>
<dbReference type="EMBL" id="PPTT01000037">
    <property type="protein sequence ID" value="RDB65444.1"/>
    <property type="molecule type" value="Genomic_DNA"/>
</dbReference>
<dbReference type="GO" id="GO:0046872">
    <property type="term" value="F:metal ion binding"/>
    <property type="evidence" value="ECO:0007669"/>
    <property type="project" value="UniProtKB-KW"/>
</dbReference>
<evidence type="ECO:0000313" key="12">
    <source>
        <dbReference type="Proteomes" id="UP000270112"/>
    </source>
</evidence>
<dbReference type="InterPro" id="IPR050954">
    <property type="entry name" value="ET_IronSulfur_Cluster-Binding"/>
</dbReference>
<dbReference type="PANTHER" id="PTHR43177">
    <property type="entry name" value="PROTEIN NRFC"/>
    <property type="match status" value="1"/>
</dbReference>
<keyword evidence="3" id="KW-0479">Metal-binding</keyword>
<evidence type="ECO:0000256" key="7">
    <source>
        <dbReference type="ARBA" id="ARBA00023014"/>
    </source>
</evidence>